<dbReference type="OrthoDB" id="5399929at2759"/>
<keyword evidence="5" id="KW-0539">Nucleus</keyword>
<evidence type="ECO:0000256" key="1">
    <source>
        <dbReference type="ARBA" id="ARBA00004123"/>
    </source>
</evidence>
<keyword evidence="6" id="KW-0131">Cell cycle</keyword>
<sequence length="1130" mass="125003">MEKSWGEVARVLGASPRRGDRRQDDARMEAYLALNELVEEPDTTSRMDAITRVLPRLVRGFHMDLVDPSADVVPMCLRALSYFMYHEHISSLFSLEMVQSTIDAIIHVVHNTTDQTVYLLCVWCLTKQNFDEHTHQLVPRIVDVFCLACMNELQSQKIHLHGLFGLHTILVKHATALVSRNMVTKWCHVAAKALCSSDKDTRDASRRIFDELSMLQLNDGAADDVVARCIETFAVPAMHQHMVSDRPLEAIHVWGFVVVLLRAKLAHDDDLLNATFKVPEVTLRHPDSRVRVASLQHWRSVVGIFRTSPQAPSSTPNGLAADTVALWLLRNAIVDVVMRPLVVCFRDEALATVLSAACDTWHNLIAVAVADFNAYCRAVAPLTIETCKIVMRNSWKLWWEDMVTQVLVVLARRIHQTGDAIYVVLRDRTHGLVRRMWHVDQHDAADASETCDDNERDDASAMGKSIESLSLTNSPLPRAMVTAVETLVYQEQSIAMLVMFQSTVHCISTLRSIDPSDANRSVVLALWHGMVRRLETALMVHGPIVGEAAEVRKLFRRLLTKCCAFMFGCTQFQAKSAASLRDPETAALVGADVALRHRMDLLELVVEKLDVRCFQYVLTESSGQLQQALEHKAAAVLEELRRAAHADEANGGPTKVEQGDDALQWLRNEFVSDGRVTSVLELVGYTMILDLLMSMPRGRQPSHASTGCIVAVNMPALAMAMATIFDKFCAFEIVPPASRHVFTTASHVLQSMAQALERHPYMDDTLGRMAPSIASFASEFRSKWTAYMRRCDAPIKADTADSMSSMGSLPSPCLLQKRASVASDGHRKRHVSSVGDHEGRLPSTTPPVEPRRRSDAIRPDLVECKEPFALIKHHFPPSFRQLAGFFNIHTIGDLCAKTEADVAAMSLHDPVNTVHKALDEFVGRRERLNTLANKSPMKRKLPVAPFRAAAPQGVDRPSRSPKRRLKSTIRSLAEDVMLSDDGQTASAKVADVVTFSVLGPDGSVRVIRPGEDSQSMELDATKGSPPERSPDVPQPCDVMGSDSKLIALAAKVVSHLERCDAYVEKIKAQILLGRRTSHQPTACWTIDARTTIGAALVEANGIMAKMARDIGTLMEPSAQSSSSFEMSGAS</sequence>
<dbReference type="Pfam" id="PF12231">
    <property type="entry name" value="Rif1_N"/>
    <property type="match status" value="1"/>
</dbReference>
<dbReference type="GO" id="GO:0140445">
    <property type="term" value="C:chromosome, telomeric repeat region"/>
    <property type="evidence" value="ECO:0007669"/>
    <property type="project" value="TreeGrafter"/>
</dbReference>
<feature type="region of interest" description="Disordered" evidence="7">
    <location>
        <begin position="820"/>
        <end position="855"/>
    </location>
</feature>
<organism evidence="9">
    <name type="scientific">Aphanomyces invadans</name>
    <dbReference type="NCBI Taxonomy" id="157072"/>
    <lineage>
        <taxon>Eukaryota</taxon>
        <taxon>Sar</taxon>
        <taxon>Stramenopiles</taxon>
        <taxon>Oomycota</taxon>
        <taxon>Saprolegniomycetes</taxon>
        <taxon>Saprolegniales</taxon>
        <taxon>Verrucalvaceae</taxon>
        <taxon>Aphanomyces</taxon>
    </lineage>
</organism>
<feature type="region of interest" description="Disordered" evidence="7">
    <location>
        <begin position="1004"/>
        <end position="1033"/>
    </location>
</feature>
<dbReference type="InterPro" id="IPR016024">
    <property type="entry name" value="ARM-type_fold"/>
</dbReference>
<evidence type="ECO:0000256" key="3">
    <source>
        <dbReference type="ARBA" id="ARBA00022454"/>
    </source>
</evidence>
<dbReference type="PANTHER" id="PTHR22928:SF3">
    <property type="entry name" value="TELOMERE-ASSOCIATED PROTEIN RIF1"/>
    <property type="match status" value="1"/>
</dbReference>
<comment type="subcellular location">
    <subcellularLocation>
        <location evidence="2">Chromosome</location>
        <location evidence="2">Telomere</location>
    </subcellularLocation>
    <subcellularLocation>
        <location evidence="1">Nucleus</location>
    </subcellularLocation>
</comment>
<protein>
    <recommendedName>
        <fullName evidence="8">Telomere-associated protein Rif1 N-terminal domain-containing protein</fullName>
    </recommendedName>
</protein>
<dbReference type="Gene3D" id="1.25.10.10">
    <property type="entry name" value="Leucine-rich Repeat Variant"/>
    <property type="match status" value="1"/>
</dbReference>
<dbReference type="GO" id="GO:0005634">
    <property type="term" value="C:nucleus"/>
    <property type="evidence" value="ECO:0007669"/>
    <property type="project" value="UniProtKB-SubCell"/>
</dbReference>
<dbReference type="SUPFAM" id="SSF48371">
    <property type="entry name" value="ARM repeat"/>
    <property type="match status" value="1"/>
</dbReference>
<dbReference type="RefSeq" id="XP_008878681.1">
    <property type="nucleotide sequence ID" value="XM_008880459.1"/>
</dbReference>
<dbReference type="GeneID" id="20090140"/>
<dbReference type="PANTHER" id="PTHR22928">
    <property type="entry name" value="TELOMERE-ASSOCIATED PROTEIN RIF1"/>
    <property type="match status" value="1"/>
</dbReference>
<gene>
    <name evidence="9" type="ORF">H310_13090</name>
</gene>
<evidence type="ECO:0000256" key="2">
    <source>
        <dbReference type="ARBA" id="ARBA00004574"/>
    </source>
</evidence>
<reference evidence="9" key="1">
    <citation type="submission" date="2013-12" db="EMBL/GenBank/DDBJ databases">
        <title>The Genome Sequence of Aphanomyces invadans NJM9701.</title>
        <authorList>
            <consortium name="The Broad Institute Genomics Platform"/>
            <person name="Russ C."/>
            <person name="Tyler B."/>
            <person name="van West P."/>
            <person name="Dieguez-Uribeondo J."/>
            <person name="Young S.K."/>
            <person name="Zeng Q."/>
            <person name="Gargeya S."/>
            <person name="Fitzgerald M."/>
            <person name="Abouelleil A."/>
            <person name="Alvarado L."/>
            <person name="Chapman S.B."/>
            <person name="Gainer-Dewar J."/>
            <person name="Goldberg J."/>
            <person name="Griggs A."/>
            <person name="Gujja S."/>
            <person name="Hansen M."/>
            <person name="Howarth C."/>
            <person name="Imamovic A."/>
            <person name="Ireland A."/>
            <person name="Larimer J."/>
            <person name="McCowan C."/>
            <person name="Murphy C."/>
            <person name="Pearson M."/>
            <person name="Poon T.W."/>
            <person name="Priest M."/>
            <person name="Roberts A."/>
            <person name="Saif S."/>
            <person name="Shea T."/>
            <person name="Sykes S."/>
            <person name="Wortman J."/>
            <person name="Nusbaum C."/>
            <person name="Birren B."/>
        </authorList>
    </citation>
    <scope>NUCLEOTIDE SEQUENCE [LARGE SCALE GENOMIC DNA]</scope>
    <source>
        <strain evidence="9">NJM9701</strain>
    </source>
</reference>
<dbReference type="GO" id="GO:0000723">
    <property type="term" value="P:telomere maintenance"/>
    <property type="evidence" value="ECO:0007669"/>
    <property type="project" value="TreeGrafter"/>
</dbReference>
<evidence type="ECO:0000313" key="9">
    <source>
        <dbReference type="EMBL" id="ETV92645.1"/>
    </source>
</evidence>
<name>A0A024TEQ4_9STRA</name>
<evidence type="ECO:0000256" key="5">
    <source>
        <dbReference type="ARBA" id="ARBA00023242"/>
    </source>
</evidence>
<dbReference type="eggNOG" id="ENOG502RTWR">
    <property type="taxonomic scope" value="Eukaryota"/>
</dbReference>
<dbReference type="InterPro" id="IPR022031">
    <property type="entry name" value="Rif1_N"/>
</dbReference>
<dbReference type="AlphaFoldDB" id="A0A024TEQ4"/>
<proteinExistence type="predicted"/>
<dbReference type="EMBL" id="KI913998">
    <property type="protein sequence ID" value="ETV92645.1"/>
    <property type="molecule type" value="Genomic_DNA"/>
</dbReference>
<keyword evidence="4" id="KW-0779">Telomere</keyword>
<accession>A0A024TEQ4</accession>
<evidence type="ECO:0000256" key="7">
    <source>
        <dbReference type="SAM" id="MobiDB-lite"/>
    </source>
</evidence>
<keyword evidence="3" id="KW-0158">Chromosome</keyword>
<dbReference type="InterPro" id="IPR011989">
    <property type="entry name" value="ARM-like"/>
</dbReference>
<feature type="domain" description="Telomere-associated protein Rif1 N-terminal" evidence="8">
    <location>
        <begin position="23"/>
        <end position="363"/>
    </location>
</feature>
<evidence type="ECO:0000259" key="8">
    <source>
        <dbReference type="Pfam" id="PF12231"/>
    </source>
</evidence>
<dbReference type="VEuPathDB" id="FungiDB:H310_13090"/>
<evidence type="ECO:0000256" key="6">
    <source>
        <dbReference type="ARBA" id="ARBA00023306"/>
    </source>
</evidence>
<dbReference type="STRING" id="157072.A0A024TEQ4"/>
<evidence type="ECO:0000256" key="4">
    <source>
        <dbReference type="ARBA" id="ARBA00022895"/>
    </source>
</evidence>